<evidence type="ECO:0000313" key="2">
    <source>
        <dbReference type="Proteomes" id="UP000886501"/>
    </source>
</evidence>
<organism evidence="1 2">
    <name type="scientific">Thelephora ganbajun</name>
    <name type="common">Ganba fungus</name>
    <dbReference type="NCBI Taxonomy" id="370292"/>
    <lineage>
        <taxon>Eukaryota</taxon>
        <taxon>Fungi</taxon>
        <taxon>Dikarya</taxon>
        <taxon>Basidiomycota</taxon>
        <taxon>Agaricomycotina</taxon>
        <taxon>Agaricomycetes</taxon>
        <taxon>Thelephorales</taxon>
        <taxon>Thelephoraceae</taxon>
        <taxon>Thelephora</taxon>
    </lineage>
</organism>
<accession>A0ACB6Z9K0</accession>
<dbReference type="Proteomes" id="UP000886501">
    <property type="component" value="Unassembled WGS sequence"/>
</dbReference>
<evidence type="ECO:0000313" key="1">
    <source>
        <dbReference type="EMBL" id="KAF9646281.1"/>
    </source>
</evidence>
<proteinExistence type="predicted"/>
<reference evidence="1" key="2">
    <citation type="journal article" date="2020" name="Nat. Commun.">
        <title>Large-scale genome sequencing of mycorrhizal fungi provides insights into the early evolution of symbiotic traits.</title>
        <authorList>
            <person name="Miyauchi S."/>
            <person name="Kiss E."/>
            <person name="Kuo A."/>
            <person name="Drula E."/>
            <person name="Kohler A."/>
            <person name="Sanchez-Garcia M."/>
            <person name="Morin E."/>
            <person name="Andreopoulos B."/>
            <person name="Barry K.W."/>
            <person name="Bonito G."/>
            <person name="Buee M."/>
            <person name="Carver A."/>
            <person name="Chen C."/>
            <person name="Cichocki N."/>
            <person name="Clum A."/>
            <person name="Culley D."/>
            <person name="Crous P.W."/>
            <person name="Fauchery L."/>
            <person name="Girlanda M."/>
            <person name="Hayes R.D."/>
            <person name="Keri Z."/>
            <person name="LaButti K."/>
            <person name="Lipzen A."/>
            <person name="Lombard V."/>
            <person name="Magnuson J."/>
            <person name="Maillard F."/>
            <person name="Murat C."/>
            <person name="Nolan M."/>
            <person name="Ohm R.A."/>
            <person name="Pangilinan J."/>
            <person name="Pereira M.F."/>
            <person name="Perotto S."/>
            <person name="Peter M."/>
            <person name="Pfister S."/>
            <person name="Riley R."/>
            <person name="Sitrit Y."/>
            <person name="Stielow J.B."/>
            <person name="Szollosi G."/>
            <person name="Zifcakova L."/>
            <person name="Stursova M."/>
            <person name="Spatafora J.W."/>
            <person name="Tedersoo L."/>
            <person name="Vaario L.M."/>
            <person name="Yamada A."/>
            <person name="Yan M."/>
            <person name="Wang P."/>
            <person name="Xu J."/>
            <person name="Bruns T."/>
            <person name="Baldrian P."/>
            <person name="Vilgalys R."/>
            <person name="Dunand C."/>
            <person name="Henrissat B."/>
            <person name="Grigoriev I.V."/>
            <person name="Hibbett D."/>
            <person name="Nagy L.G."/>
            <person name="Martin F.M."/>
        </authorList>
    </citation>
    <scope>NUCLEOTIDE SEQUENCE</scope>
    <source>
        <strain evidence="1">P2</strain>
    </source>
</reference>
<name>A0ACB6Z9K0_THEGA</name>
<keyword evidence="2" id="KW-1185">Reference proteome</keyword>
<reference evidence="1" key="1">
    <citation type="submission" date="2019-10" db="EMBL/GenBank/DDBJ databases">
        <authorList>
            <consortium name="DOE Joint Genome Institute"/>
            <person name="Kuo A."/>
            <person name="Miyauchi S."/>
            <person name="Kiss E."/>
            <person name="Drula E."/>
            <person name="Kohler A."/>
            <person name="Sanchez-Garcia M."/>
            <person name="Andreopoulos B."/>
            <person name="Barry K.W."/>
            <person name="Bonito G."/>
            <person name="Buee M."/>
            <person name="Carver A."/>
            <person name="Chen C."/>
            <person name="Cichocki N."/>
            <person name="Clum A."/>
            <person name="Culley D."/>
            <person name="Crous P.W."/>
            <person name="Fauchery L."/>
            <person name="Girlanda M."/>
            <person name="Hayes R."/>
            <person name="Keri Z."/>
            <person name="Labutti K."/>
            <person name="Lipzen A."/>
            <person name="Lombard V."/>
            <person name="Magnuson J."/>
            <person name="Maillard F."/>
            <person name="Morin E."/>
            <person name="Murat C."/>
            <person name="Nolan M."/>
            <person name="Ohm R."/>
            <person name="Pangilinan J."/>
            <person name="Pereira M."/>
            <person name="Perotto S."/>
            <person name="Peter M."/>
            <person name="Riley R."/>
            <person name="Sitrit Y."/>
            <person name="Stielow B."/>
            <person name="Szollosi G."/>
            <person name="Zifcakova L."/>
            <person name="Stursova M."/>
            <person name="Spatafora J.W."/>
            <person name="Tedersoo L."/>
            <person name="Vaario L.-M."/>
            <person name="Yamada A."/>
            <person name="Yan M."/>
            <person name="Wang P."/>
            <person name="Xu J."/>
            <person name="Bruns T."/>
            <person name="Baldrian P."/>
            <person name="Vilgalys R."/>
            <person name="Henrissat B."/>
            <person name="Grigoriev I.V."/>
            <person name="Hibbett D."/>
            <person name="Nagy L.G."/>
            <person name="Martin F.M."/>
        </authorList>
    </citation>
    <scope>NUCLEOTIDE SEQUENCE</scope>
    <source>
        <strain evidence="1">P2</strain>
    </source>
</reference>
<comment type="caution">
    <text evidence="1">The sequence shown here is derived from an EMBL/GenBank/DDBJ whole genome shotgun (WGS) entry which is preliminary data.</text>
</comment>
<sequence length="363" mass="39996">MDSDRKLCSVETDPGRKPNLVNPEFQSSNNANLGAEVSFSASLSRPSDTPALSNQGNHYHLHPLGFQHHNHLPHLHSEPLTMPDISTRSTSFSGPSSLPEAHASGSDPTGAPPIGATRPSHRNPYQHLSSHPSSVPSNLRRSSSENRLKKPGGEETLFSPPFLHPSSLRTKSSRAHSPFPASAQRSRDSKKPRTRFTVGSSRPNSPVEPMEPEPKHGYFTPKSFLSPFTIRGFLALSTFSKVVALSFVCCAFVLFKAFFGVGHSAESCGVFAHEVTNPGPRSGSSLGSPSSGLNANNPESRTKDGALQDQSEDKQAHVWLERVDEMYGYQYDWKLEEYEIEHDDDGDDRYDDEYEHEDFLDQA</sequence>
<protein>
    <submittedName>
        <fullName evidence="1">Uncharacterized protein</fullName>
    </submittedName>
</protein>
<gene>
    <name evidence="1" type="ORF">BDM02DRAFT_3130465</name>
</gene>
<dbReference type="EMBL" id="MU118062">
    <property type="protein sequence ID" value="KAF9646281.1"/>
    <property type="molecule type" value="Genomic_DNA"/>
</dbReference>